<dbReference type="InterPro" id="IPR013549">
    <property type="entry name" value="DUF1731"/>
</dbReference>
<feature type="domain" description="DUF1731" evidence="3">
    <location>
        <begin position="261"/>
        <end position="307"/>
    </location>
</feature>
<dbReference type="Pfam" id="PF08338">
    <property type="entry name" value="DUF1731"/>
    <property type="match status" value="1"/>
</dbReference>
<protein>
    <submittedName>
        <fullName evidence="4">TIGR01777 family oxidoreductase</fullName>
    </submittedName>
</protein>
<feature type="domain" description="NAD-dependent epimerase/dehydratase" evidence="2">
    <location>
        <begin position="7"/>
        <end position="231"/>
    </location>
</feature>
<evidence type="ECO:0000313" key="4">
    <source>
        <dbReference type="EMBL" id="MDA3615244.1"/>
    </source>
</evidence>
<dbReference type="SUPFAM" id="SSF51735">
    <property type="entry name" value="NAD(P)-binding Rossmann-fold domains"/>
    <property type="match status" value="1"/>
</dbReference>
<evidence type="ECO:0000259" key="3">
    <source>
        <dbReference type="Pfam" id="PF08338"/>
    </source>
</evidence>
<dbReference type="RefSeq" id="WP_407031569.1">
    <property type="nucleotide sequence ID" value="NZ_JAQGEF010000011.1"/>
</dbReference>
<dbReference type="PANTHER" id="PTHR11092:SF0">
    <property type="entry name" value="EPIMERASE FAMILY PROTEIN SDR39U1"/>
    <property type="match status" value="1"/>
</dbReference>
<dbReference type="Pfam" id="PF01370">
    <property type="entry name" value="Epimerase"/>
    <property type="match status" value="1"/>
</dbReference>
<name>A0ABT4UK69_9BACT</name>
<comment type="similarity">
    <text evidence="1">Belongs to the NAD(P)-dependent epimerase/dehydratase family. SDR39U1 subfamily.</text>
</comment>
<dbReference type="EMBL" id="JAQGEF010000011">
    <property type="protein sequence ID" value="MDA3615244.1"/>
    <property type="molecule type" value="Genomic_DNA"/>
</dbReference>
<sequence>MMKQEHILIAGGTGMVGKALVNMLLQNHKVTILTRGNSKKTPNNTGLKYKQWDPAPGSKIRLELEDVTVVINLAGANIFAKPWSEKYKQEILDSRVDSTSTLVNAINTQPNIVHTFISTSAIGIYGADTGDGKAFTENDEAKTPDFLTKVCKTWEAEALKTGLEVRTIINRFGLVQSIEGGSFKESLKPLNFRVAATLGDGNQVFSWIHIYDLCKAISDEIEHPNYSGIYNLVAPEPVSNRIFSQSMATAMYGNAYITMPMPAFILKILLGERSVEVLKSCRVSSGKLLSSGFKFQYPGIDTAMKALVKEYKAAK</sequence>
<proteinExistence type="inferred from homology"/>
<dbReference type="InterPro" id="IPR001509">
    <property type="entry name" value="Epimerase_deHydtase"/>
</dbReference>
<dbReference type="InterPro" id="IPR010099">
    <property type="entry name" value="SDR39U1"/>
</dbReference>
<evidence type="ECO:0000259" key="2">
    <source>
        <dbReference type="Pfam" id="PF01370"/>
    </source>
</evidence>
<accession>A0ABT4UK69</accession>
<dbReference type="NCBIfam" id="TIGR01777">
    <property type="entry name" value="yfcH"/>
    <property type="match status" value="1"/>
</dbReference>
<organism evidence="4 5">
    <name type="scientific">Polluticaenibacter yanchengensis</name>
    <dbReference type="NCBI Taxonomy" id="3014562"/>
    <lineage>
        <taxon>Bacteria</taxon>
        <taxon>Pseudomonadati</taxon>
        <taxon>Bacteroidota</taxon>
        <taxon>Chitinophagia</taxon>
        <taxon>Chitinophagales</taxon>
        <taxon>Chitinophagaceae</taxon>
        <taxon>Polluticaenibacter</taxon>
    </lineage>
</organism>
<evidence type="ECO:0000256" key="1">
    <source>
        <dbReference type="ARBA" id="ARBA00009353"/>
    </source>
</evidence>
<keyword evidence="5" id="KW-1185">Reference proteome</keyword>
<reference evidence="4 5" key="1">
    <citation type="submission" date="2022-12" db="EMBL/GenBank/DDBJ databases">
        <title>Chitinophagaceae gen. sp. nov., a new member of the family Chitinophagaceae, isolated from soil in a chemical factory.</title>
        <authorList>
            <person name="Ke Z."/>
        </authorList>
    </citation>
    <scope>NUCLEOTIDE SEQUENCE [LARGE SCALE GENOMIC DNA]</scope>
    <source>
        <strain evidence="4 5">LY-5</strain>
    </source>
</reference>
<gene>
    <name evidence="4" type="ORF">O3P16_10535</name>
</gene>
<dbReference type="InterPro" id="IPR036291">
    <property type="entry name" value="NAD(P)-bd_dom_sf"/>
</dbReference>
<dbReference type="Gene3D" id="3.40.50.720">
    <property type="entry name" value="NAD(P)-binding Rossmann-like Domain"/>
    <property type="match status" value="1"/>
</dbReference>
<evidence type="ECO:0000313" key="5">
    <source>
        <dbReference type="Proteomes" id="UP001210231"/>
    </source>
</evidence>
<dbReference type="PANTHER" id="PTHR11092">
    <property type="entry name" value="SUGAR NUCLEOTIDE EPIMERASE RELATED"/>
    <property type="match status" value="1"/>
</dbReference>
<comment type="caution">
    <text evidence="4">The sequence shown here is derived from an EMBL/GenBank/DDBJ whole genome shotgun (WGS) entry which is preliminary data.</text>
</comment>
<dbReference type="Proteomes" id="UP001210231">
    <property type="component" value="Unassembled WGS sequence"/>
</dbReference>